<dbReference type="EMBL" id="CADCTY010000519">
    <property type="protein sequence ID" value="CAA9321913.1"/>
    <property type="molecule type" value="Genomic_DNA"/>
</dbReference>
<sequence>VPCVSPANNATAIDRAKRWWQFARATLALYGAIEGCDRVLTLCRVTKFLTVVIAPSDWVYSIETAVFNLDINTGFSILQTSLYESWVRE</sequence>
<reference evidence="1" key="1">
    <citation type="submission" date="2020-02" db="EMBL/GenBank/DDBJ databases">
        <authorList>
            <person name="Meier V. D."/>
        </authorList>
    </citation>
    <scope>NUCLEOTIDE SEQUENCE</scope>
    <source>
        <strain evidence="1">AVDCRST_MAG94</strain>
    </source>
</reference>
<proteinExistence type="predicted"/>
<name>A0A6J4L395_9CYAN</name>
<evidence type="ECO:0000313" key="1">
    <source>
        <dbReference type="EMBL" id="CAA9321913.1"/>
    </source>
</evidence>
<accession>A0A6J4L395</accession>
<feature type="non-terminal residue" evidence="1">
    <location>
        <position position="1"/>
    </location>
</feature>
<dbReference type="AlphaFoldDB" id="A0A6J4L395"/>
<protein>
    <submittedName>
        <fullName evidence="1">Uncharacterized protein</fullName>
    </submittedName>
</protein>
<gene>
    <name evidence="1" type="ORF">AVDCRST_MAG94-1492</name>
</gene>
<organism evidence="1">
    <name type="scientific">uncultured Leptolyngbya sp</name>
    <dbReference type="NCBI Taxonomy" id="332963"/>
    <lineage>
        <taxon>Bacteria</taxon>
        <taxon>Bacillati</taxon>
        <taxon>Cyanobacteriota</taxon>
        <taxon>Cyanophyceae</taxon>
        <taxon>Leptolyngbyales</taxon>
        <taxon>Leptolyngbyaceae</taxon>
        <taxon>Leptolyngbya group</taxon>
        <taxon>Leptolyngbya</taxon>
        <taxon>environmental samples</taxon>
    </lineage>
</organism>